<gene>
    <name evidence="9" type="ORF">HF394_17880</name>
</gene>
<dbReference type="PANTHER" id="PTHR43166">
    <property type="entry name" value="AMINO ACID IMPORT ATP-BINDING PROTEIN"/>
    <property type="match status" value="1"/>
</dbReference>
<sequence length="218" mass="24562">MIQMSKVTKRYGSDAVLQNADFHLETGDFAVLQGRSGSGKSSLLKLLYRETEADEGDIRFRQIPISQITKHVLRREIGMVFQSFRLIEQKNVFENIALAGKAVGKPIEEIEQQAKLLLERVGLADKKDAFPNSLSGGQQQRVAIARALFNKPSLLLADEPTGNLDKDTAADILKLLEELHEEEKTTMLLVTHDELLLKQMHAKIWTIEDGRLHEQVFS</sequence>
<dbReference type="SUPFAM" id="SSF52540">
    <property type="entry name" value="P-loop containing nucleoside triphosphate hydrolases"/>
    <property type="match status" value="1"/>
</dbReference>
<dbReference type="RefSeq" id="WP_176295016.1">
    <property type="nucleotide sequence ID" value="NZ_CP051177.1"/>
</dbReference>
<dbReference type="InterPro" id="IPR027417">
    <property type="entry name" value="P-loop_NTPase"/>
</dbReference>
<keyword evidence="4" id="KW-1003">Cell membrane</keyword>
<comment type="subcellular location">
    <subcellularLocation>
        <location evidence="1">Cell membrane</location>
        <topology evidence="1">Peripheral membrane protein</topology>
    </subcellularLocation>
</comment>
<dbReference type="Proteomes" id="UP000509222">
    <property type="component" value="Chromosome"/>
</dbReference>
<evidence type="ECO:0000256" key="2">
    <source>
        <dbReference type="ARBA" id="ARBA00005417"/>
    </source>
</evidence>
<dbReference type="InterPro" id="IPR050086">
    <property type="entry name" value="MetN_ABC_transporter-like"/>
</dbReference>
<dbReference type="EMBL" id="CP051177">
    <property type="protein sequence ID" value="QKX52290.1"/>
    <property type="molecule type" value="Genomic_DNA"/>
</dbReference>
<dbReference type="GO" id="GO:0005886">
    <property type="term" value="C:plasma membrane"/>
    <property type="evidence" value="ECO:0007669"/>
    <property type="project" value="UniProtKB-SubCell"/>
</dbReference>
<keyword evidence="3" id="KW-0813">Transport</keyword>
<dbReference type="PROSITE" id="PS00211">
    <property type="entry name" value="ABC_TRANSPORTER_1"/>
    <property type="match status" value="1"/>
</dbReference>
<dbReference type="SMART" id="SM00382">
    <property type="entry name" value="AAA"/>
    <property type="match status" value="1"/>
</dbReference>
<dbReference type="InterPro" id="IPR003593">
    <property type="entry name" value="AAA+_ATPase"/>
</dbReference>
<organism evidence="9 10">
    <name type="scientific">Planococcus glaciei</name>
    <dbReference type="NCBI Taxonomy" id="459472"/>
    <lineage>
        <taxon>Bacteria</taxon>
        <taxon>Bacillati</taxon>
        <taxon>Bacillota</taxon>
        <taxon>Bacilli</taxon>
        <taxon>Bacillales</taxon>
        <taxon>Caryophanaceae</taxon>
        <taxon>Planococcus</taxon>
    </lineage>
</organism>
<dbReference type="Gene3D" id="3.40.50.300">
    <property type="entry name" value="P-loop containing nucleotide triphosphate hydrolases"/>
    <property type="match status" value="1"/>
</dbReference>
<keyword evidence="6 9" id="KW-0067">ATP-binding</keyword>
<dbReference type="AlphaFoldDB" id="A0A7H8QEB0"/>
<dbReference type="InterPro" id="IPR017871">
    <property type="entry name" value="ABC_transporter-like_CS"/>
</dbReference>
<evidence type="ECO:0000256" key="3">
    <source>
        <dbReference type="ARBA" id="ARBA00022448"/>
    </source>
</evidence>
<keyword evidence="7" id="KW-0472">Membrane</keyword>
<evidence type="ECO:0000313" key="10">
    <source>
        <dbReference type="Proteomes" id="UP000509222"/>
    </source>
</evidence>
<dbReference type="InterPro" id="IPR003439">
    <property type="entry name" value="ABC_transporter-like_ATP-bd"/>
</dbReference>
<feature type="domain" description="ABC transporter" evidence="8">
    <location>
        <begin position="2"/>
        <end position="218"/>
    </location>
</feature>
<dbReference type="Pfam" id="PF00005">
    <property type="entry name" value="ABC_tran"/>
    <property type="match status" value="1"/>
</dbReference>
<dbReference type="PANTHER" id="PTHR43166:SF9">
    <property type="entry name" value="GLUTAMATE_ASPARTATE IMPORT ATP-BINDING PROTEIN GLTL"/>
    <property type="match status" value="1"/>
</dbReference>
<name>A0A7H8QEB0_9BACL</name>
<evidence type="ECO:0000256" key="7">
    <source>
        <dbReference type="ARBA" id="ARBA00023136"/>
    </source>
</evidence>
<evidence type="ECO:0000256" key="1">
    <source>
        <dbReference type="ARBA" id="ARBA00004202"/>
    </source>
</evidence>
<protein>
    <submittedName>
        <fullName evidence="9">ATP-binding cassette domain-containing protein</fullName>
    </submittedName>
</protein>
<dbReference type="PROSITE" id="PS50893">
    <property type="entry name" value="ABC_TRANSPORTER_2"/>
    <property type="match status" value="1"/>
</dbReference>
<dbReference type="GO" id="GO:0005524">
    <property type="term" value="F:ATP binding"/>
    <property type="evidence" value="ECO:0007669"/>
    <property type="project" value="UniProtKB-KW"/>
</dbReference>
<accession>A0A7H8QEB0</accession>
<dbReference type="FunFam" id="3.40.50.300:FF:000056">
    <property type="entry name" value="Cell division ATP-binding protein FtsE"/>
    <property type="match status" value="1"/>
</dbReference>
<evidence type="ECO:0000256" key="6">
    <source>
        <dbReference type="ARBA" id="ARBA00022840"/>
    </source>
</evidence>
<proteinExistence type="inferred from homology"/>
<evidence type="ECO:0000256" key="4">
    <source>
        <dbReference type="ARBA" id="ARBA00022475"/>
    </source>
</evidence>
<dbReference type="GO" id="GO:0016887">
    <property type="term" value="F:ATP hydrolysis activity"/>
    <property type="evidence" value="ECO:0007669"/>
    <property type="project" value="InterPro"/>
</dbReference>
<comment type="similarity">
    <text evidence="2">Belongs to the ABC transporter superfamily.</text>
</comment>
<evidence type="ECO:0000313" key="9">
    <source>
        <dbReference type="EMBL" id="QKX52290.1"/>
    </source>
</evidence>
<reference evidence="10" key="1">
    <citation type="submission" date="2020-06" db="EMBL/GenBank/DDBJ databases">
        <title>Isolation of Planomicrobium glaciei.</title>
        <authorList>
            <person name="Malisova L."/>
            <person name="Safrankova R."/>
            <person name="Jakubu V."/>
            <person name="Spanelova P."/>
        </authorList>
    </citation>
    <scope>NUCLEOTIDE SEQUENCE [LARGE SCALE GENOMIC DNA]</scope>
    <source>
        <strain evidence="10">NRL-ATB46093</strain>
    </source>
</reference>
<evidence type="ECO:0000259" key="8">
    <source>
        <dbReference type="PROSITE" id="PS50893"/>
    </source>
</evidence>
<keyword evidence="10" id="KW-1185">Reference proteome</keyword>
<keyword evidence="5" id="KW-0547">Nucleotide-binding</keyword>
<evidence type="ECO:0000256" key="5">
    <source>
        <dbReference type="ARBA" id="ARBA00022741"/>
    </source>
</evidence>